<dbReference type="EMBL" id="JAWDGP010002216">
    <property type="protein sequence ID" value="KAK3784721.1"/>
    <property type="molecule type" value="Genomic_DNA"/>
</dbReference>
<dbReference type="AlphaFoldDB" id="A0AAE1ACV3"/>
<organism evidence="1 2">
    <name type="scientific">Elysia crispata</name>
    <name type="common">lettuce slug</name>
    <dbReference type="NCBI Taxonomy" id="231223"/>
    <lineage>
        <taxon>Eukaryota</taxon>
        <taxon>Metazoa</taxon>
        <taxon>Spiralia</taxon>
        <taxon>Lophotrochozoa</taxon>
        <taxon>Mollusca</taxon>
        <taxon>Gastropoda</taxon>
        <taxon>Heterobranchia</taxon>
        <taxon>Euthyneura</taxon>
        <taxon>Panpulmonata</taxon>
        <taxon>Sacoglossa</taxon>
        <taxon>Placobranchoidea</taxon>
        <taxon>Plakobranchidae</taxon>
        <taxon>Elysia</taxon>
    </lineage>
</organism>
<dbReference type="Proteomes" id="UP001283361">
    <property type="component" value="Unassembled WGS sequence"/>
</dbReference>
<protein>
    <submittedName>
        <fullName evidence="1">Uncharacterized protein</fullName>
    </submittedName>
</protein>
<proteinExistence type="predicted"/>
<reference evidence="1" key="1">
    <citation type="journal article" date="2023" name="G3 (Bethesda)">
        <title>A reference genome for the long-term kleptoplast-retaining sea slug Elysia crispata morphotype clarki.</title>
        <authorList>
            <person name="Eastman K.E."/>
            <person name="Pendleton A.L."/>
            <person name="Shaikh M.A."/>
            <person name="Suttiyut T."/>
            <person name="Ogas R."/>
            <person name="Tomko P."/>
            <person name="Gavelis G."/>
            <person name="Widhalm J.R."/>
            <person name="Wisecaver J.H."/>
        </authorList>
    </citation>
    <scope>NUCLEOTIDE SEQUENCE</scope>
    <source>
        <strain evidence="1">ECLA1</strain>
    </source>
</reference>
<accession>A0AAE1ACV3</accession>
<name>A0AAE1ACV3_9GAST</name>
<evidence type="ECO:0000313" key="1">
    <source>
        <dbReference type="EMBL" id="KAK3784721.1"/>
    </source>
</evidence>
<gene>
    <name evidence="1" type="ORF">RRG08_032174</name>
</gene>
<evidence type="ECO:0000313" key="2">
    <source>
        <dbReference type="Proteomes" id="UP001283361"/>
    </source>
</evidence>
<keyword evidence="2" id="KW-1185">Reference proteome</keyword>
<comment type="caution">
    <text evidence="1">The sequence shown here is derived from an EMBL/GenBank/DDBJ whole genome shotgun (WGS) entry which is preliminary data.</text>
</comment>
<sequence length="93" mass="10069">MVGVGVGGQEMEGCFDMQAAGLDWRGLPSAPDDLRQTADLNRLEAVRLVFSAARAEQEGSPADNNQEAFPVIPAWPRQTAPGNRIVLYLFHSS</sequence>